<dbReference type="SUPFAM" id="SSF101386">
    <property type="entry name" value="all-alpha NTP pyrophosphatases"/>
    <property type="match status" value="1"/>
</dbReference>
<reference evidence="3" key="1">
    <citation type="journal article" date="2019" name="Int. J. Syst. Evol. Microbiol.">
        <title>The Global Catalogue of Microorganisms (GCM) 10K type strain sequencing project: providing services to taxonomists for standard genome sequencing and annotation.</title>
        <authorList>
            <consortium name="The Broad Institute Genomics Platform"/>
            <consortium name="The Broad Institute Genome Sequencing Center for Infectious Disease"/>
            <person name="Wu L."/>
            <person name="Ma J."/>
        </authorList>
    </citation>
    <scope>NUCLEOTIDE SEQUENCE [LARGE SCALE GENOMIC DNA]</scope>
    <source>
        <strain evidence="3">KCTC 22245</strain>
    </source>
</reference>
<dbReference type="InterPro" id="IPR007538">
    <property type="entry name" value="dATP/dGTP_dipphydrolase_MazZ"/>
</dbReference>
<organism evidence="2 3">
    <name type="scientific">Parvularcula lutaonensis</name>
    <dbReference type="NCBI Taxonomy" id="491923"/>
    <lineage>
        <taxon>Bacteria</taxon>
        <taxon>Pseudomonadati</taxon>
        <taxon>Pseudomonadota</taxon>
        <taxon>Alphaproteobacteria</taxon>
        <taxon>Parvularculales</taxon>
        <taxon>Parvularculaceae</taxon>
        <taxon>Parvularcula</taxon>
    </lineage>
</organism>
<comment type="caution">
    <text evidence="2">The sequence shown here is derived from an EMBL/GenBank/DDBJ whole genome shotgun (WGS) entry which is preliminary data.</text>
</comment>
<name>A0ABV7MFP3_9PROT</name>
<dbReference type="Gene3D" id="1.10.287.1080">
    <property type="entry name" value="MazG-like"/>
    <property type="match status" value="1"/>
</dbReference>
<gene>
    <name evidence="2" type="ORF">ACFONP_13575</name>
</gene>
<dbReference type="RefSeq" id="WP_189576597.1">
    <property type="nucleotide sequence ID" value="NZ_BMXU01000002.1"/>
</dbReference>
<evidence type="ECO:0000313" key="3">
    <source>
        <dbReference type="Proteomes" id="UP001595607"/>
    </source>
</evidence>
<evidence type="ECO:0000313" key="2">
    <source>
        <dbReference type="EMBL" id="MFC3303757.1"/>
    </source>
</evidence>
<evidence type="ECO:0000259" key="1">
    <source>
        <dbReference type="Pfam" id="PF04447"/>
    </source>
</evidence>
<sequence>MPETSRSIRAWGRETFGDPETLAPLVERARLELDELAAAVAAGEPDAAVKLEAADVAILLHRIVGILGGELSDAVDAKMAINRARRWNVSGDGTGSHIPGD</sequence>
<feature type="domain" description="dATP/dGTP diphosphohydrolase MazZ" evidence="1">
    <location>
        <begin position="10"/>
        <end position="90"/>
    </location>
</feature>
<dbReference type="EMBL" id="JBHRVA010000003">
    <property type="protein sequence ID" value="MFC3303757.1"/>
    <property type="molecule type" value="Genomic_DNA"/>
</dbReference>
<keyword evidence="3" id="KW-1185">Reference proteome</keyword>
<dbReference type="Proteomes" id="UP001595607">
    <property type="component" value="Unassembled WGS sequence"/>
</dbReference>
<accession>A0ABV7MFP3</accession>
<dbReference type="Pfam" id="PF04447">
    <property type="entry name" value="dATP-dGTP_PPHyd"/>
    <property type="match status" value="1"/>
</dbReference>
<protein>
    <submittedName>
        <fullName evidence="2">dATP/dGTP pyrophosphohydrolase domain-containing protein</fullName>
    </submittedName>
</protein>
<proteinExistence type="predicted"/>